<reference evidence="1 2" key="1">
    <citation type="submission" date="2016-11" db="EMBL/GenBank/DDBJ databases">
        <authorList>
            <consortium name="Pathogen Informatics"/>
        </authorList>
    </citation>
    <scope>NUCLEOTIDE SEQUENCE [LARGE SCALE GENOMIC DNA]</scope>
    <source>
        <strain evidence="1 2">911</strain>
    </source>
</reference>
<protein>
    <submittedName>
        <fullName evidence="1">Uncharacterized protein</fullName>
    </submittedName>
</protein>
<evidence type="ECO:0000313" key="2">
    <source>
        <dbReference type="Proteomes" id="UP000190074"/>
    </source>
</evidence>
<dbReference type="EMBL" id="FVGW01000002">
    <property type="protein sequence ID" value="SKL84236.1"/>
    <property type="molecule type" value="Genomic_DNA"/>
</dbReference>
<name>A0A1T8KNV2_9MYCO</name>
<organism evidence="1 2">
    <name type="scientific">Mycobacteroides abscessus subsp. massiliense</name>
    <dbReference type="NCBI Taxonomy" id="1962118"/>
    <lineage>
        <taxon>Bacteria</taxon>
        <taxon>Bacillati</taxon>
        <taxon>Actinomycetota</taxon>
        <taxon>Actinomycetes</taxon>
        <taxon>Mycobacteriales</taxon>
        <taxon>Mycobacteriaceae</taxon>
        <taxon>Mycobacteroides</taxon>
        <taxon>Mycobacteroides abscessus</taxon>
    </lineage>
</organism>
<accession>A0A1T8KNV2</accession>
<dbReference type="Proteomes" id="UP000190074">
    <property type="component" value="Unassembled WGS sequence"/>
</dbReference>
<dbReference type="AlphaFoldDB" id="A0A1T8KNV2"/>
<gene>
    <name evidence="1" type="ORF">SAMEA2259716_01816</name>
</gene>
<dbReference type="RefSeq" id="WP_131830246.1">
    <property type="nucleotide sequence ID" value="NZ_FVGW01000002.1"/>
</dbReference>
<evidence type="ECO:0000313" key="1">
    <source>
        <dbReference type="EMBL" id="SKL84236.1"/>
    </source>
</evidence>
<proteinExistence type="predicted"/>
<sequence length="110" mass="12236">MHIVVRVEHGELVCDLGIISGPPPEGHPFTGPDLMVFDQESIKSSVGTEIAWQGYLFTAEDARQGADGALFRVTITRTGSEMWFYLLYPAHWEESAWGKGRSFLVGKRVP</sequence>